<dbReference type="Proteomes" id="UP001221838">
    <property type="component" value="Unassembled WGS sequence"/>
</dbReference>
<dbReference type="RefSeq" id="WP_272141168.1">
    <property type="nucleotide sequence ID" value="NZ_JAQNDM010000002.1"/>
</dbReference>
<evidence type="ECO:0000313" key="1">
    <source>
        <dbReference type="EMBL" id="MDC0711209.1"/>
    </source>
</evidence>
<proteinExistence type="predicted"/>
<evidence type="ECO:0000313" key="2">
    <source>
        <dbReference type="Proteomes" id="UP001221838"/>
    </source>
</evidence>
<sequence length="94" mass="10343">MYFASASAIDVPMRIDEAWHHRAARQVHHFRVSVHEALELLPGPHREDAFASDRQGLHLGLGVVHRENGSASVDAVRGELSAGRCVCGHVRNIT</sequence>
<reference evidence="1 2" key="1">
    <citation type="submission" date="2022-11" db="EMBL/GenBank/DDBJ databases">
        <title>Minimal conservation of predation-associated metabolite biosynthetic gene clusters underscores biosynthetic potential of Myxococcota including descriptions for ten novel species: Archangium lansinium sp. nov., Myxococcus landrumus sp. nov., Nannocystis bai.</title>
        <authorList>
            <person name="Ahearne A."/>
            <person name="Stevens C."/>
            <person name="Dowd S."/>
        </authorList>
    </citation>
    <scope>NUCLEOTIDE SEQUENCE [LARGE SCALE GENOMIC DNA]</scope>
    <source>
        <strain evidence="1 2">NCWAL01</strain>
    </source>
</reference>
<dbReference type="EMBL" id="JAQNDM010000002">
    <property type="protein sequence ID" value="MDC0711209.1"/>
    <property type="molecule type" value="Genomic_DNA"/>
</dbReference>
<name>A0ABT5DC01_9BACT</name>
<gene>
    <name evidence="1" type="ORF">POL68_22255</name>
</gene>
<protein>
    <submittedName>
        <fullName evidence="1">Uncharacterized protein</fullName>
    </submittedName>
</protein>
<accession>A0ABT5DC01</accession>
<organism evidence="1 2">
    <name type="scientific">Stigmatella ashevillensis</name>
    <dbReference type="NCBI Taxonomy" id="2995309"/>
    <lineage>
        <taxon>Bacteria</taxon>
        <taxon>Pseudomonadati</taxon>
        <taxon>Myxococcota</taxon>
        <taxon>Myxococcia</taxon>
        <taxon>Myxococcales</taxon>
        <taxon>Cystobacterineae</taxon>
        <taxon>Archangiaceae</taxon>
        <taxon>Stigmatella</taxon>
    </lineage>
</organism>
<comment type="caution">
    <text evidence="1">The sequence shown here is derived from an EMBL/GenBank/DDBJ whole genome shotgun (WGS) entry which is preliminary data.</text>
</comment>
<keyword evidence="2" id="KW-1185">Reference proteome</keyword>